<evidence type="ECO:0000256" key="1">
    <source>
        <dbReference type="ARBA" id="ARBA00004496"/>
    </source>
</evidence>
<dbReference type="Proteomes" id="UP000663880">
    <property type="component" value="Unassembled WGS sequence"/>
</dbReference>
<dbReference type="Pfam" id="PF00567">
    <property type="entry name" value="TUDOR"/>
    <property type="match status" value="1"/>
</dbReference>
<dbReference type="Gene3D" id="2.30.30.140">
    <property type="match status" value="1"/>
</dbReference>
<evidence type="ECO:0000256" key="4">
    <source>
        <dbReference type="ARBA" id="ARBA00022871"/>
    </source>
</evidence>
<dbReference type="InterPro" id="IPR035437">
    <property type="entry name" value="SNase_OB-fold_sf"/>
</dbReference>
<dbReference type="GO" id="GO:0005737">
    <property type="term" value="C:cytoplasm"/>
    <property type="evidence" value="ECO:0007669"/>
    <property type="project" value="UniProtKB-SubCell"/>
</dbReference>
<gene>
    <name evidence="8" type="ORF">PMACD_LOCUS2776</name>
</gene>
<dbReference type="InterPro" id="IPR002999">
    <property type="entry name" value="Tudor"/>
</dbReference>
<dbReference type="SMART" id="SM00333">
    <property type="entry name" value="TUDOR"/>
    <property type="match status" value="1"/>
</dbReference>
<evidence type="ECO:0000313" key="8">
    <source>
        <dbReference type="EMBL" id="CAF4789015.1"/>
    </source>
</evidence>
<evidence type="ECO:0000259" key="7">
    <source>
        <dbReference type="PROSITE" id="PS51644"/>
    </source>
</evidence>
<comment type="subcellular location">
    <subcellularLocation>
        <location evidence="1">Cytoplasm</location>
    </subcellularLocation>
</comment>
<name>A0A821NRN8_9NEOP</name>
<dbReference type="CDD" id="cd09972">
    <property type="entry name" value="LOTUS_TDRD_OSKAR"/>
    <property type="match status" value="1"/>
</dbReference>
<dbReference type="PANTHER" id="PTHR22948">
    <property type="entry name" value="TUDOR DOMAIN CONTAINING PROTEIN"/>
    <property type="match status" value="1"/>
</dbReference>
<dbReference type="Gene3D" id="3.30.420.610">
    <property type="entry name" value="LOTUS domain-like"/>
    <property type="match status" value="2"/>
</dbReference>
<evidence type="ECO:0008006" key="10">
    <source>
        <dbReference type="Google" id="ProtNLM"/>
    </source>
</evidence>
<dbReference type="PROSITE" id="PS50304">
    <property type="entry name" value="TUDOR"/>
    <property type="match status" value="1"/>
</dbReference>
<evidence type="ECO:0000256" key="5">
    <source>
        <dbReference type="SAM" id="MobiDB-lite"/>
    </source>
</evidence>
<organism evidence="8 9">
    <name type="scientific">Pieris macdunnoughi</name>
    <dbReference type="NCBI Taxonomy" id="345717"/>
    <lineage>
        <taxon>Eukaryota</taxon>
        <taxon>Metazoa</taxon>
        <taxon>Ecdysozoa</taxon>
        <taxon>Arthropoda</taxon>
        <taxon>Hexapoda</taxon>
        <taxon>Insecta</taxon>
        <taxon>Pterygota</taxon>
        <taxon>Neoptera</taxon>
        <taxon>Endopterygota</taxon>
        <taxon>Lepidoptera</taxon>
        <taxon>Glossata</taxon>
        <taxon>Ditrysia</taxon>
        <taxon>Papilionoidea</taxon>
        <taxon>Pieridae</taxon>
        <taxon>Pierinae</taxon>
        <taxon>Pieris</taxon>
    </lineage>
</organism>
<proteinExistence type="predicted"/>
<dbReference type="EMBL" id="CAJOBZ010000005">
    <property type="protein sequence ID" value="CAF4789015.1"/>
    <property type="molecule type" value="Genomic_DNA"/>
</dbReference>
<dbReference type="CDD" id="cd08824">
    <property type="entry name" value="LOTUS"/>
    <property type="match status" value="1"/>
</dbReference>
<feature type="domain" description="Tudor" evidence="6">
    <location>
        <begin position="406"/>
        <end position="463"/>
    </location>
</feature>
<feature type="compositionally biased region" description="Polar residues" evidence="5">
    <location>
        <begin position="192"/>
        <end position="202"/>
    </location>
</feature>
<dbReference type="Gene3D" id="2.40.50.90">
    <property type="match status" value="1"/>
</dbReference>
<feature type="region of interest" description="Disordered" evidence="5">
    <location>
        <begin position="170"/>
        <end position="219"/>
    </location>
</feature>
<keyword evidence="4" id="KW-0221">Differentiation</keyword>
<reference evidence="8" key="1">
    <citation type="submission" date="2021-02" db="EMBL/GenBank/DDBJ databases">
        <authorList>
            <person name="Steward A R."/>
        </authorList>
    </citation>
    <scope>NUCLEOTIDE SEQUENCE</scope>
</reference>
<dbReference type="GO" id="GO:0007283">
    <property type="term" value="P:spermatogenesis"/>
    <property type="evidence" value="ECO:0007669"/>
    <property type="project" value="UniProtKB-KW"/>
</dbReference>
<dbReference type="OrthoDB" id="341421at2759"/>
<evidence type="ECO:0000256" key="3">
    <source>
        <dbReference type="ARBA" id="ARBA00022737"/>
    </source>
</evidence>
<sequence length="748" mass="83282">MEEELDKLKTVLRSLVVSSPVQVDVRALLRDYKEMIGTPLPIHKFGHRDPMEFLKERCSDSFLFQGTTNNPILTLIVPESIKHIDRLVQKQKSHNTKYKGKRRSVMKSTVTSLNSESNLIVKTFPKKYVGSDTSTPKIGVSNQNVNNTKENPGQSMHNGVVDITLKQREQQHVEHERPVSNSIRYTRGHHSGYNQHDSVSTCSEHDSARDTLSSSSSSKQMQLEKLLDEVATIVLQNPDGLWATDILKCYRQSYGCELNLIRFGYTSIVSLLQQVPGVSSAQVLGGDWRVWAGDVPPRLPPASPPPVLRPRTPTPDPDDALPGVQFDPDVFPSDCLHYTESIPSAEQDGVRPGDMLDVLIGEVYSPSHFWLLRLGEQNSAMEDIMDEMNRYYDGGAEGERRLATGAVRRGHYCSSRYEGDWHRSLIVKVIDCDTVKVRHVDYGTVERVESQALRPMRREWGKLPAQAVRARLSRVQPPNGARRWPHGAATAFLSLVAQKPLVAAVAAVDSENNVLEVVLVDTLTDVDVYISDELVRAGHADPRFTVPVFSEPYLSPSFDALENGDTLNYAEISAYLRDGVVLDFLDEYRRHVPSALPSPPPSSPPPSSPPAQPTHTLAVALESMNMTETVPQEQDVPVGEIELWNRAGEHWREETQANWDPSRPVPGTDWQNSVDAHLQAHLYCSQLDKDVVSIPVRVCQTFKQLHGINPLMALHYITKAIDLASAPVNVAPPPGFGPHRFCPSPPGL</sequence>
<dbReference type="InterPro" id="IPR050621">
    <property type="entry name" value="Tudor_domain_containing"/>
</dbReference>
<dbReference type="PANTHER" id="PTHR22948:SF76">
    <property type="entry name" value="FI20010P1-RELATED"/>
    <property type="match status" value="1"/>
</dbReference>
<dbReference type="InterPro" id="IPR025605">
    <property type="entry name" value="OST-HTH/LOTUS_dom"/>
</dbReference>
<dbReference type="SUPFAM" id="SSF63748">
    <property type="entry name" value="Tudor/PWWP/MBT"/>
    <property type="match status" value="1"/>
</dbReference>
<keyword evidence="9" id="KW-1185">Reference proteome</keyword>
<accession>A0A821NRN8</accession>
<dbReference type="AlphaFoldDB" id="A0A821NRN8"/>
<dbReference type="Pfam" id="PF12872">
    <property type="entry name" value="OST-HTH"/>
    <property type="match status" value="2"/>
</dbReference>
<dbReference type="GO" id="GO:0030154">
    <property type="term" value="P:cell differentiation"/>
    <property type="evidence" value="ECO:0007669"/>
    <property type="project" value="UniProtKB-ARBA"/>
</dbReference>
<keyword evidence="4" id="KW-0744">Spermatogenesis</keyword>
<feature type="region of interest" description="Disordered" evidence="5">
    <location>
        <begin position="299"/>
        <end position="318"/>
    </location>
</feature>
<dbReference type="PROSITE" id="PS51644">
    <property type="entry name" value="HTH_OST"/>
    <property type="match status" value="2"/>
</dbReference>
<evidence type="ECO:0000256" key="2">
    <source>
        <dbReference type="ARBA" id="ARBA00022490"/>
    </source>
</evidence>
<comment type="caution">
    <text evidence="8">The sequence shown here is derived from an EMBL/GenBank/DDBJ whole genome shotgun (WGS) entry which is preliminary data.</text>
</comment>
<protein>
    <recommendedName>
        <fullName evidence="10">Tudor domain-containing protein 5</fullName>
    </recommendedName>
</protein>
<feature type="domain" description="HTH OST-type" evidence="7">
    <location>
        <begin position="4"/>
        <end position="78"/>
    </location>
</feature>
<keyword evidence="3" id="KW-0677">Repeat</keyword>
<evidence type="ECO:0000259" key="6">
    <source>
        <dbReference type="PROSITE" id="PS50304"/>
    </source>
</evidence>
<feature type="compositionally biased region" description="Pro residues" evidence="5">
    <location>
        <begin position="596"/>
        <end position="612"/>
    </location>
</feature>
<feature type="region of interest" description="Disordered" evidence="5">
    <location>
        <begin position="135"/>
        <end position="157"/>
    </location>
</feature>
<feature type="compositionally biased region" description="Pro residues" evidence="5">
    <location>
        <begin position="299"/>
        <end position="315"/>
    </location>
</feature>
<keyword evidence="2" id="KW-0963">Cytoplasm</keyword>
<evidence type="ECO:0000313" key="9">
    <source>
        <dbReference type="Proteomes" id="UP000663880"/>
    </source>
</evidence>
<dbReference type="InterPro" id="IPR041966">
    <property type="entry name" value="LOTUS-like"/>
</dbReference>
<feature type="region of interest" description="Disordered" evidence="5">
    <location>
        <begin position="593"/>
        <end position="614"/>
    </location>
</feature>
<feature type="domain" description="HTH OST-type" evidence="7">
    <location>
        <begin position="222"/>
        <end position="294"/>
    </location>
</feature>